<dbReference type="PANTHER" id="PTHR16024">
    <property type="entry name" value="XK-RELATED PROTEIN"/>
    <property type="match status" value="1"/>
</dbReference>
<feature type="transmembrane region" description="Helical" evidence="7">
    <location>
        <begin position="191"/>
        <end position="210"/>
    </location>
</feature>
<evidence type="ECO:0000256" key="6">
    <source>
        <dbReference type="ARBA" id="ARBA00023136"/>
    </source>
</evidence>
<dbReference type="InterPro" id="IPR018629">
    <property type="entry name" value="XK-rel"/>
</dbReference>
<evidence type="ECO:0000256" key="4">
    <source>
        <dbReference type="ARBA" id="ARBA00022692"/>
    </source>
</evidence>
<keyword evidence="5 7" id="KW-1133">Transmembrane helix</keyword>
<feature type="transmembrane region" description="Helical" evidence="7">
    <location>
        <begin position="222"/>
        <end position="247"/>
    </location>
</feature>
<feature type="transmembrane region" description="Helical" evidence="7">
    <location>
        <begin position="166"/>
        <end position="185"/>
    </location>
</feature>
<dbReference type="OrthoDB" id="6356248at2759"/>
<protein>
    <recommendedName>
        <fullName evidence="7">XK-related protein</fullName>
    </recommendedName>
</protein>
<feature type="transmembrane region" description="Helical" evidence="7">
    <location>
        <begin position="133"/>
        <end position="154"/>
    </location>
</feature>
<dbReference type="EMBL" id="OV725078">
    <property type="protein sequence ID" value="CAH1393025.1"/>
    <property type="molecule type" value="Genomic_DNA"/>
</dbReference>
<proteinExistence type="inferred from homology"/>
<keyword evidence="10" id="KW-1185">Reference proteome</keyword>
<evidence type="ECO:0000313" key="9">
    <source>
        <dbReference type="EMBL" id="CAH1393025.1"/>
    </source>
</evidence>
<feature type="transmembrane region" description="Helical" evidence="7">
    <location>
        <begin position="323"/>
        <end position="346"/>
    </location>
</feature>
<comment type="subcellular location">
    <subcellularLocation>
        <location evidence="1">Cell membrane</location>
        <topology evidence="1">Multi-pass membrane protein</topology>
    </subcellularLocation>
    <subcellularLocation>
        <location evidence="7">Membrane</location>
        <topology evidence="7">Multi-pass membrane protein</topology>
    </subcellularLocation>
</comment>
<organism evidence="9 10">
    <name type="scientific">Nezara viridula</name>
    <name type="common">Southern green stink bug</name>
    <name type="synonym">Cimex viridulus</name>
    <dbReference type="NCBI Taxonomy" id="85310"/>
    <lineage>
        <taxon>Eukaryota</taxon>
        <taxon>Metazoa</taxon>
        <taxon>Ecdysozoa</taxon>
        <taxon>Arthropoda</taxon>
        <taxon>Hexapoda</taxon>
        <taxon>Insecta</taxon>
        <taxon>Pterygota</taxon>
        <taxon>Neoptera</taxon>
        <taxon>Paraneoptera</taxon>
        <taxon>Hemiptera</taxon>
        <taxon>Heteroptera</taxon>
        <taxon>Panheteroptera</taxon>
        <taxon>Pentatomomorpha</taxon>
        <taxon>Pentatomoidea</taxon>
        <taxon>Pentatomidae</taxon>
        <taxon>Pentatominae</taxon>
        <taxon>Nezara</taxon>
    </lineage>
</organism>
<feature type="compositionally biased region" description="Low complexity" evidence="8">
    <location>
        <begin position="376"/>
        <end position="388"/>
    </location>
</feature>
<keyword evidence="3" id="KW-1003">Cell membrane</keyword>
<evidence type="ECO:0000256" key="7">
    <source>
        <dbReference type="RuleBase" id="RU910716"/>
    </source>
</evidence>
<feature type="transmembrane region" description="Helical" evidence="7">
    <location>
        <begin position="43"/>
        <end position="68"/>
    </location>
</feature>
<comment type="similarity">
    <text evidence="2 7">Belongs to the XK family.</text>
</comment>
<evidence type="ECO:0000256" key="8">
    <source>
        <dbReference type="SAM" id="MobiDB-lite"/>
    </source>
</evidence>
<evidence type="ECO:0000256" key="5">
    <source>
        <dbReference type="ARBA" id="ARBA00022989"/>
    </source>
</evidence>
<gene>
    <name evidence="9" type="ORF">NEZAVI_LOCUS3758</name>
</gene>
<reference evidence="9" key="1">
    <citation type="submission" date="2022-01" db="EMBL/GenBank/DDBJ databases">
        <authorList>
            <person name="King R."/>
        </authorList>
    </citation>
    <scope>NUCLEOTIDE SEQUENCE</scope>
</reference>
<evidence type="ECO:0000313" key="10">
    <source>
        <dbReference type="Proteomes" id="UP001152798"/>
    </source>
</evidence>
<name>A0A9P0EAP2_NEZVI</name>
<dbReference type="AlphaFoldDB" id="A0A9P0EAP2"/>
<feature type="region of interest" description="Disordered" evidence="8">
    <location>
        <begin position="363"/>
        <end position="394"/>
    </location>
</feature>
<evidence type="ECO:0000256" key="2">
    <source>
        <dbReference type="ARBA" id="ARBA00008789"/>
    </source>
</evidence>
<keyword evidence="4 7" id="KW-0812">Transmembrane</keyword>
<sequence>MGHYEFLPLCDVLFNIISLAAYFCDIVFDLTMAYALYERQRVLWYSSTLFFACFSLLVCQAVSCRWYLRSIDARNNSEPPEEGTAVPKKSKLFRKMVIILVHLLQLGVLWRYFKLFMPVDLRYVKFEVRDLCILRLVHAFCQSAPLLLIQLHLLMNEKFDEDFTDLNIVSVSLSLFSVCWALASFSKNVRMHNVHKLVLTWLGVIFQFLWRLGTVSSRATCLVYYASAYGPWLLLVVVLHWAVVFLWLVCPGVSASNPPTVTTKGGALRATWLAAALAFLHLIAYANLDDNSSRLKAVMFYVVMGVENLVLLISWYLTIKPNYIPFIPLGAILSYILGLFFMALYYRFFHVRRLKYEAGGRMSTPENCAQESPEVTGSTPTSGSLGTPVKEEVTPPQISLKNHSTRYRYYGNTHRHGGIPGVFNCRFTNPYTAAMTKRKKKKPTSFVPPPSVLPSNHCPLPFWCRPLVSEEKNSSPLARLEEKKRQQLVQLDNWQRYPQQLTPAYLRYYLLMKNELSLLFVCQVHFFHLLPPEIFFYAK</sequence>
<dbReference type="InterPro" id="IPR050895">
    <property type="entry name" value="XK-related_scramblase"/>
</dbReference>
<evidence type="ECO:0000256" key="3">
    <source>
        <dbReference type="ARBA" id="ARBA00022475"/>
    </source>
</evidence>
<dbReference type="PANTHER" id="PTHR16024:SF4">
    <property type="entry name" value="XK-RELATED PROTEIN"/>
    <property type="match status" value="1"/>
</dbReference>
<feature type="transmembrane region" description="Helical" evidence="7">
    <location>
        <begin position="267"/>
        <end position="286"/>
    </location>
</feature>
<feature type="compositionally biased region" description="Polar residues" evidence="8">
    <location>
        <begin position="364"/>
        <end position="375"/>
    </location>
</feature>
<feature type="transmembrane region" description="Helical" evidence="7">
    <location>
        <begin position="96"/>
        <end position="113"/>
    </location>
</feature>
<dbReference type="GO" id="GO:0005886">
    <property type="term" value="C:plasma membrane"/>
    <property type="evidence" value="ECO:0007669"/>
    <property type="project" value="UniProtKB-SubCell"/>
</dbReference>
<keyword evidence="6 7" id="KW-0472">Membrane</keyword>
<dbReference type="Proteomes" id="UP001152798">
    <property type="component" value="Chromosome 2"/>
</dbReference>
<feature type="transmembrane region" description="Helical" evidence="7">
    <location>
        <begin position="12"/>
        <end position="37"/>
    </location>
</feature>
<accession>A0A9P0EAP2</accession>
<feature type="transmembrane region" description="Helical" evidence="7">
    <location>
        <begin position="298"/>
        <end position="317"/>
    </location>
</feature>
<evidence type="ECO:0000256" key="1">
    <source>
        <dbReference type="ARBA" id="ARBA00004651"/>
    </source>
</evidence>
<dbReference type="Pfam" id="PF09815">
    <property type="entry name" value="XK-related"/>
    <property type="match status" value="1"/>
</dbReference>